<dbReference type="GO" id="GO:0006535">
    <property type="term" value="P:cysteine biosynthetic process from serine"/>
    <property type="evidence" value="ECO:0007669"/>
    <property type="project" value="InterPro"/>
</dbReference>
<dbReference type="GO" id="GO:0009001">
    <property type="term" value="F:serine O-acetyltransferase activity"/>
    <property type="evidence" value="ECO:0007669"/>
    <property type="project" value="UniProtKB-EC"/>
</dbReference>
<dbReference type="InterPro" id="IPR005881">
    <property type="entry name" value="Ser_O-AcTrfase"/>
</dbReference>
<comment type="catalytic activity">
    <reaction evidence="4">
        <text>L-serine + acetyl-CoA = O-acetyl-L-serine + CoA</text>
        <dbReference type="Rhea" id="RHEA:24560"/>
        <dbReference type="ChEBI" id="CHEBI:33384"/>
        <dbReference type="ChEBI" id="CHEBI:57287"/>
        <dbReference type="ChEBI" id="CHEBI:57288"/>
        <dbReference type="ChEBI" id="CHEBI:58340"/>
        <dbReference type="EC" id="2.3.1.30"/>
    </reaction>
</comment>
<dbReference type="PANTHER" id="PTHR42811">
    <property type="entry name" value="SERINE ACETYLTRANSFERASE"/>
    <property type="match status" value="1"/>
</dbReference>
<dbReference type="InterPro" id="IPR011004">
    <property type="entry name" value="Trimer_LpxA-like_sf"/>
</dbReference>
<dbReference type="InterPro" id="IPR001451">
    <property type="entry name" value="Hexapep"/>
</dbReference>
<evidence type="ECO:0000256" key="3">
    <source>
        <dbReference type="ARBA" id="ARBA00023315"/>
    </source>
</evidence>
<dbReference type="Proteomes" id="UP001170624">
    <property type="component" value="Unassembled WGS sequence"/>
</dbReference>
<evidence type="ECO:0000313" key="5">
    <source>
        <dbReference type="EMBL" id="MDO6542470.1"/>
    </source>
</evidence>
<dbReference type="CDD" id="cd03354">
    <property type="entry name" value="LbH_SAT"/>
    <property type="match status" value="1"/>
</dbReference>
<dbReference type="PIRSF" id="PIRSF000441">
    <property type="entry name" value="CysE"/>
    <property type="match status" value="1"/>
</dbReference>
<comment type="similarity">
    <text evidence="1 4">Belongs to the transferase hexapeptide repeat family.</text>
</comment>
<dbReference type="AlphaFoldDB" id="A0AAW7Y748"/>
<evidence type="ECO:0000256" key="2">
    <source>
        <dbReference type="ARBA" id="ARBA00022679"/>
    </source>
</evidence>
<reference evidence="5" key="1">
    <citation type="submission" date="2023-07" db="EMBL/GenBank/DDBJ databases">
        <title>Genome content predicts the carbon catabolic preferences of heterotrophic bacteria.</title>
        <authorList>
            <person name="Gralka M."/>
        </authorList>
    </citation>
    <scope>NUCLEOTIDE SEQUENCE</scope>
    <source>
        <strain evidence="5">G2M05</strain>
    </source>
</reference>
<organism evidence="5 6">
    <name type="scientific">Photobacterium sanguinicancri</name>
    <dbReference type="NCBI Taxonomy" id="875932"/>
    <lineage>
        <taxon>Bacteria</taxon>
        <taxon>Pseudomonadati</taxon>
        <taxon>Pseudomonadota</taxon>
        <taxon>Gammaproteobacteria</taxon>
        <taxon>Vibrionales</taxon>
        <taxon>Vibrionaceae</taxon>
        <taxon>Photobacterium</taxon>
    </lineage>
</organism>
<proteinExistence type="inferred from homology"/>
<keyword evidence="3 4" id="KW-0012">Acyltransferase</keyword>
<evidence type="ECO:0000313" key="6">
    <source>
        <dbReference type="Proteomes" id="UP001170624"/>
    </source>
</evidence>
<comment type="caution">
    <text evidence="5">The sequence shown here is derived from an EMBL/GenBank/DDBJ whole genome shotgun (WGS) entry which is preliminary data.</text>
</comment>
<name>A0AAW7Y748_9GAMM</name>
<dbReference type="RefSeq" id="WP_303498949.1">
    <property type="nucleotide sequence ID" value="NZ_JAUOPU010000006.1"/>
</dbReference>
<dbReference type="Pfam" id="PF00132">
    <property type="entry name" value="Hexapep"/>
    <property type="match status" value="1"/>
</dbReference>
<dbReference type="EC" id="2.3.1.30" evidence="4"/>
<dbReference type="Gene3D" id="2.160.10.10">
    <property type="entry name" value="Hexapeptide repeat proteins"/>
    <property type="match status" value="1"/>
</dbReference>
<dbReference type="SUPFAM" id="SSF51161">
    <property type="entry name" value="Trimeric LpxA-like enzymes"/>
    <property type="match status" value="1"/>
</dbReference>
<dbReference type="GO" id="GO:0005737">
    <property type="term" value="C:cytoplasm"/>
    <property type="evidence" value="ECO:0007669"/>
    <property type="project" value="InterPro"/>
</dbReference>
<evidence type="ECO:0000256" key="4">
    <source>
        <dbReference type="PIRNR" id="PIRNR000441"/>
    </source>
</evidence>
<dbReference type="EMBL" id="JAUOPU010000006">
    <property type="protein sequence ID" value="MDO6542470.1"/>
    <property type="molecule type" value="Genomic_DNA"/>
</dbReference>
<accession>A0AAW7Y748</accession>
<sequence length="186" mass="20952">MKTKQLKKYIRSDLYRYYGKGNWRLFIKALLINRSFKYSFWLRLCKSECWVIKSLAIVMHRIYSTRYSVHISHVTEIGFGLYIGHGTSIVVSPTAVIGDNCNLSPFTIIGSNKGKAATIGNNVYIGPHVSIVEDVIIGSDVTIGSGCVVVKDIPNGMTSIGNPNRNKISREISPFIKNKYELCKWQ</sequence>
<keyword evidence="2 4" id="KW-0808">Transferase</keyword>
<protein>
    <recommendedName>
        <fullName evidence="4">Serine acetyltransferase</fullName>
        <ecNumber evidence="4">2.3.1.30</ecNumber>
    </recommendedName>
</protein>
<evidence type="ECO:0000256" key="1">
    <source>
        <dbReference type="ARBA" id="ARBA00007274"/>
    </source>
</evidence>
<dbReference type="InterPro" id="IPR045304">
    <property type="entry name" value="LbH_SAT"/>
</dbReference>
<gene>
    <name evidence="5" type="ORF">Q4568_07995</name>
</gene>